<organism evidence="8 9">
    <name type="scientific">Staphylococcus devriesei</name>
    <dbReference type="NCBI Taxonomy" id="586733"/>
    <lineage>
        <taxon>Bacteria</taxon>
        <taxon>Bacillati</taxon>
        <taxon>Bacillota</taxon>
        <taxon>Bacilli</taxon>
        <taxon>Bacillales</taxon>
        <taxon>Staphylococcaceae</taxon>
        <taxon>Staphylococcus</taxon>
    </lineage>
</organism>
<evidence type="ECO:0000256" key="3">
    <source>
        <dbReference type="ARBA" id="ARBA00023125"/>
    </source>
</evidence>
<evidence type="ECO:0000256" key="2">
    <source>
        <dbReference type="ARBA" id="ARBA00022908"/>
    </source>
</evidence>
<evidence type="ECO:0000313" key="9">
    <source>
        <dbReference type="Proteomes" id="UP000242088"/>
    </source>
</evidence>
<dbReference type="Pfam" id="PF02899">
    <property type="entry name" value="Phage_int_SAM_1"/>
    <property type="match status" value="1"/>
</dbReference>
<dbReference type="InterPro" id="IPR004107">
    <property type="entry name" value="Integrase_SAM-like_N"/>
</dbReference>
<gene>
    <name evidence="8" type="ORF">BUY47_11790</name>
</gene>
<dbReference type="Gene3D" id="1.10.150.130">
    <property type="match status" value="1"/>
</dbReference>
<evidence type="ECO:0000256" key="1">
    <source>
        <dbReference type="ARBA" id="ARBA00008857"/>
    </source>
</evidence>
<evidence type="ECO:0000313" key="8">
    <source>
        <dbReference type="EMBL" id="PTF10967.1"/>
    </source>
</evidence>
<dbReference type="RefSeq" id="WP_031867975.1">
    <property type="nucleotide sequence ID" value="NZ_PYZI01000026.1"/>
</dbReference>
<dbReference type="InterPro" id="IPR050090">
    <property type="entry name" value="Tyrosine_recombinase_XerCD"/>
</dbReference>
<keyword evidence="4" id="KW-0233">DNA recombination</keyword>
<sequence>MEKQENNLNINENTGAIVLAGDSLLERFIHYIDATEATIGTYKRTLKQFFRYLADNHITEPKREDILNFKKSLRDIGRKPTTIQNYIIVVRLFFKWTEQENIYPNIADRVKGAKLDTTHKKDYLTSEQVKDVLNNIDTSTLKGARDYALVALMVTTGLRTIEVARAKIEDIRNVGDTPVLYIQGKGKEEKNDYVKLPLQVLKAIGVYRSMLADDYEYLFVSTSNNNKGKSLTTCSVSTIVKSAMKNAGYNSPRLTAHSLRHSTATLNLLNGGTLEETQQLLRHAKISTTMVYLHHLERANNDSEKRVASSIFASEE</sequence>
<name>A0ABX5HZX4_9STAP</name>
<dbReference type="Pfam" id="PF00589">
    <property type="entry name" value="Phage_integrase"/>
    <property type="match status" value="1"/>
</dbReference>
<dbReference type="Gene3D" id="1.10.443.10">
    <property type="entry name" value="Intergrase catalytic core"/>
    <property type="match status" value="1"/>
</dbReference>
<feature type="domain" description="Tyr recombinase" evidence="6">
    <location>
        <begin position="119"/>
        <end position="309"/>
    </location>
</feature>
<accession>A0ABX5HZX4</accession>
<evidence type="ECO:0000259" key="7">
    <source>
        <dbReference type="PROSITE" id="PS51900"/>
    </source>
</evidence>
<dbReference type="InterPro" id="IPR044068">
    <property type="entry name" value="CB"/>
</dbReference>
<dbReference type="EMBL" id="PYZI01000026">
    <property type="protein sequence ID" value="PTF10967.1"/>
    <property type="molecule type" value="Genomic_DNA"/>
</dbReference>
<dbReference type="InterPro" id="IPR002104">
    <property type="entry name" value="Integrase_catalytic"/>
</dbReference>
<dbReference type="PANTHER" id="PTHR30349:SF41">
    <property type="entry name" value="INTEGRASE_RECOMBINASE PROTEIN MJ0367-RELATED"/>
    <property type="match status" value="1"/>
</dbReference>
<comment type="caution">
    <text evidence="8">The sequence shown here is derived from an EMBL/GenBank/DDBJ whole genome shotgun (WGS) entry which is preliminary data.</text>
</comment>
<comment type="similarity">
    <text evidence="1">Belongs to the 'phage' integrase family.</text>
</comment>
<evidence type="ECO:0000259" key="6">
    <source>
        <dbReference type="PROSITE" id="PS51898"/>
    </source>
</evidence>
<dbReference type="Proteomes" id="UP000242088">
    <property type="component" value="Unassembled WGS sequence"/>
</dbReference>
<dbReference type="PROSITE" id="PS51900">
    <property type="entry name" value="CB"/>
    <property type="match status" value="1"/>
</dbReference>
<evidence type="ECO:0000256" key="4">
    <source>
        <dbReference type="ARBA" id="ARBA00023172"/>
    </source>
</evidence>
<proteinExistence type="inferred from homology"/>
<keyword evidence="3 5" id="KW-0238">DNA-binding</keyword>
<keyword evidence="2" id="KW-0229">DNA integration</keyword>
<dbReference type="InterPro" id="IPR011010">
    <property type="entry name" value="DNA_brk_join_enz"/>
</dbReference>
<protein>
    <submittedName>
        <fullName evidence="8">Integrase</fullName>
    </submittedName>
</protein>
<dbReference type="InterPro" id="IPR013762">
    <property type="entry name" value="Integrase-like_cat_sf"/>
</dbReference>
<evidence type="ECO:0000256" key="5">
    <source>
        <dbReference type="PROSITE-ProRule" id="PRU01248"/>
    </source>
</evidence>
<dbReference type="PANTHER" id="PTHR30349">
    <property type="entry name" value="PHAGE INTEGRASE-RELATED"/>
    <property type="match status" value="1"/>
</dbReference>
<feature type="domain" description="Core-binding (CB)" evidence="7">
    <location>
        <begin position="19"/>
        <end position="98"/>
    </location>
</feature>
<keyword evidence="9" id="KW-1185">Reference proteome</keyword>
<dbReference type="PROSITE" id="PS51898">
    <property type="entry name" value="TYR_RECOMBINASE"/>
    <property type="match status" value="1"/>
</dbReference>
<dbReference type="InterPro" id="IPR010998">
    <property type="entry name" value="Integrase_recombinase_N"/>
</dbReference>
<dbReference type="SUPFAM" id="SSF56349">
    <property type="entry name" value="DNA breaking-rejoining enzymes"/>
    <property type="match status" value="1"/>
</dbReference>
<reference evidence="8 9" key="1">
    <citation type="journal article" date="2016" name="Front. Microbiol.">
        <title>Comprehensive Phylogenetic Analysis of Bovine Non-aureus Staphylococci Species Based on Whole-Genome Sequencing.</title>
        <authorList>
            <person name="Naushad S."/>
            <person name="Barkema H.W."/>
            <person name="Luby C."/>
            <person name="Condas L.A."/>
            <person name="Nobrega D.B."/>
            <person name="Carson D.A."/>
            <person name="De Buck J."/>
        </authorList>
    </citation>
    <scope>NUCLEOTIDE SEQUENCE [LARGE SCALE GENOMIC DNA]</scope>
    <source>
        <strain evidence="8 9">SNUC 1409</strain>
    </source>
</reference>